<proteinExistence type="predicted"/>
<dbReference type="Pfam" id="PF05437">
    <property type="entry name" value="AzlD"/>
    <property type="match status" value="1"/>
</dbReference>
<keyword evidence="1" id="KW-0812">Transmembrane</keyword>
<accession>A0A6S6U6N8</accession>
<evidence type="ECO:0000313" key="2">
    <source>
        <dbReference type="EMBL" id="CAA6830055.1"/>
    </source>
</evidence>
<sequence length="103" mass="11647">MIPIIFGMFVVTFGVRFVLYARAHKVVLPEFMENALRFVPVAVLTAIIVPMILMPDKTLTFDWQNPWLLGSLTAFVVGLSRQQPLLTILSGVAIFFVSKYLFL</sequence>
<dbReference type="EMBL" id="CACVAT010000559">
    <property type="protein sequence ID" value="CAA6830055.1"/>
    <property type="molecule type" value="Genomic_DNA"/>
</dbReference>
<feature type="transmembrane region" description="Helical" evidence="1">
    <location>
        <begin position="6"/>
        <end position="23"/>
    </location>
</feature>
<reference evidence="2" key="1">
    <citation type="submission" date="2020-01" db="EMBL/GenBank/DDBJ databases">
        <authorList>
            <person name="Meier V. D."/>
            <person name="Meier V D."/>
        </authorList>
    </citation>
    <scope>NUCLEOTIDE SEQUENCE</scope>
    <source>
        <strain evidence="2">HLG_WM_MAG_09</strain>
    </source>
</reference>
<feature type="transmembrane region" description="Helical" evidence="1">
    <location>
        <begin position="85"/>
        <end position="102"/>
    </location>
</feature>
<gene>
    <name evidence="2" type="ORF">HELGO_WM58329</name>
</gene>
<organism evidence="2">
    <name type="scientific">uncultured Thiotrichaceae bacterium</name>
    <dbReference type="NCBI Taxonomy" id="298394"/>
    <lineage>
        <taxon>Bacteria</taxon>
        <taxon>Pseudomonadati</taxon>
        <taxon>Pseudomonadota</taxon>
        <taxon>Gammaproteobacteria</taxon>
        <taxon>Thiotrichales</taxon>
        <taxon>Thiotrichaceae</taxon>
        <taxon>environmental samples</taxon>
    </lineage>
</organism>
<keyword evidence="1" id="KW-0472">Membrane</keyword>
<evidence type="ECO:0000256" key="1">
    <source>
        <dbReference type="SAM" id="Phobius"/>
    </source>
</evidence>
<dbReference type="InterPro" id="IPR008407">
    <property type="entry name" value="Brnchd-chn_aa_trnsp_AzlD"/>
</dbReference>
<protein>
    <submittedName>
        <fullName evidence="2">Branched-chain amino acid transport</fullName>
    </submittedName>
</protein>
<name>A0A6S6U6N8_9GAMM</name>
<keyword evidence="1" id="KW-1133">Transmembrane helix</keyword>
<feature type="transmembrane region" description="Helical" evidence="1">
    <location>
        <begin position="35"/>
        <end position="53"/>
    </location>
</feature>
<dbReference type="AlphaFoldDB" id="A0A6S6U6N8"/>